<feature type="compositionally biased region" description="Basic and acidic residues" evidence="10">
    <location>
        <begin position="521"/>
        <end position="532"/>
    </location>
</feature>
<reference evidence="13 14" key="1">
    <citation type="submission" date="2018-06" db="EMBL/GenBank/DDBJ databases">
        <title>Genome Sequence of the Brown Rot Fungal Pathogen Monilinia fructigena.</title>
        <authorList>
            <person name="Landi L."/>
            <person name="De Miccolis Angelini R.M."/>
            <person name="Pollastro S."/>
            <person name="Abate D."/>
            <person name="Faretra F."/>
            <person name="Romanazzi G."/>
        </authorList>
    </citation>
    <scope>NUCLEOTIDE SEQUENCE [LARGE SCALE GENOMIC DNA]</scope>
    <source>
        <strain evidence="13 14">Mfrg269</strain>
    </source>
</reference>
<comment type="similarity">
    <text evidence="2">Belongs to the shugoshin family.</text>
</comment>
<evidence type="ECO:0000259" key="12">
    <source>
        <dbReference type="Pfam" id="PF07558"/>
    </source>
</evidence>
<feature type="region of interest" description="Disordered" evidence="10">
    <location>
        <begin position="509"/>
        <end position="552"/>
    </location>
</feature>
<gene>
    <name evidence="13" type="ORF">DID88_009471</name>
</gene>
<dbReference type="GO" id="GO:0005634">
    <property type="term" value="C:nucleus"/>
    <property type="evidence" value="ECO:0007669"/>
    <property type="project" value="InterPro"/>
</dbReference>
<evidence type="ECO:0000313" key="13">
    <source>
        <dbReference type="EMBL" id="RAL61335.1"/>
    </source>
</evidence>
<name>A0A395IM34_9HELO</name>
<comment type="caution">
    <text evidence="13">The sequence shown here is derived from an EMBL/GenBank/DDBJ whole genome shotgun (WGS) entry which is preliminary data.</text>
</comment>
<sequence length="743" mass="82057">MARLNEPAASLESIESLKRKYKRQNRDIASVNSSQAVRIRSLENENSKLLAENLELREENLRLRSEIDNGKARRVTDRVSVVKSQLEERLVEIGALISSLGEESPERKRPPHLPRQFGGLRSSSNPPRSPQEKKWENTAPLNEDGTSHERKLPPRRNVASLIQDIGSPDGKLPPILENKYYPRRTLEHQEIENMLAEVVADTTDSPDIGPPPVSQFVDEDPVKIDLAEKLVSEKEDEPSLDPIISTNLEQRKRRKDSIMASGLKRINRSETSQAPRENTGTLKSGAKRKLSARDDEEIEPTKANEIDDFQFTRVSSEERMKNRSAISSAKENTKPLKDTKSSKGLSKDKPALVPNNRKVLAAKSVNNSPKKGASARILSQDDTKPGKLNMFKESSPNEVPIEEKQVGKIEPLPQIVQPQLQVFNFQQGPETPAPADTFSPLSAHLSTTVQEESRDTPPPSEFAEGHRPSRRARNSISYAEPNLRVKMRRPGKEFVNAVTADGKVRATRVEGEAGPVTTSKIKAEPESEDNWKRLSVAPNADQSPLSGKTSVPITDMLSSNIADHRRRRESILHLAESAPSATKSAAEIFAESRKIKAKSVEQSARSDDIKAALEDMDIYEFQGSPKRDSDGPPKVVKEEKAERASSRFSRRASAMSAADSNSLQESEAGKRITALAAPATSRRRQSTMPSSVRSASVAGAELERDATDSDKSLRRSVSNASMAGAAAAARSDRMSARRRSMML</sequence>
<feature type="domain" description="Shugoshin C-terminal" evidence="11">
    <location>
        <begin position="467"/>
        <end position="489"/>
    </location>
</feature>
<evidence type="ECO:0000256" key="8">
    <source>
        <dbReference type="ARBA" id="ARBA00023328"/>
    </source>
</evidence>
<feature type="compositionally biased region" description="Polar residues" evidence="10">
    <location>
        <begin position="269"/>
        <end position="282"/>
    </location>
</feature>
<keyword evidence="7" id="KW-0131">Cell cycle</keyword>
<feature type="compositionally biased region" description="Basic and acidic residues" evidence="10">
    <location>
        <begin position="625"/>
        <end position="645"/>
    </location>
</feature>
<evidence type="ECO:0000259" key="11">
    <source>
        <dbReference type="Pfam" id="PF07557"/>
    </source>
</evidence>
<feature type="compositionally biased region" description="Basic and acidic residues" evidence="10">
    <location>
        <begin position="331"/>
        <end position="350"/>
    </location>
</feature>
<protein>
    <recommendedName>
        <fullName evidence="15">Shugoshin C-terminal domain-containing protein</fullName>
    </recommendedName>
</protein>
<dbReference type="Pfam" id="PF07557">
    <property type="entry name" value="Shugoshin_C"/>
    <property type="match status" value="1"/>
</dbReference>
<dbReference type="EMBL" id="QKRW01000032">
    <property type="protein sequence ID" value="RAL61335.1"/>
    <property type="molecule type" value="Genomic_DNA"/>
</dbReference>
<keyword evidence="4" id="KW-0132">Cell division</keyword>
<dbReference type="GO" id="GO:0000779">
    <property type="term" value="C:condensed chromosome, centromeric region"/>
    <property type="evidence" value="ECO:0007669"/>
    <property type="project" value="UniProtKB-ARBA"/>
</dbReference>
<feature type="compositionally biased region" description="Low complexity" evidence="10">
    <location>
        <begin position="720"/>
        <end position="729"/>
    </location>
</feature>
<evidence type="ECO:0000256" key="1">
    <source>
        <dbReference type="ARBA" id="ARBA00004584"/>
    </source>
</evidence>
<keyword evidence="6 9" id="KW-0175">Coiled coil</keyword>
<evidence type="ECO:0000256" key="3">
    <source>
        <dbReference type="ARBA" id="ARBA00022454"/>
    </source>
</evidence>
<dbReference type="Pfam" id="PF07558">
    <property type="entry name" value="Shugoshin_N"/>
    <property type="match status" value="1"/>
</dbReference>
<feature type="compositionally biased region" description="Low complexity" evidence="10">
    <location>
        <begin position="651"/>
        <end position="662"/>
    </location>
</feature>
<dbReference type="AlphaFoldDB" id="A0A395IM34"/>
<evidence type="ECO:0000256" key="10">
    <source>
        <dbReference type="SAM" id="MobiDB-lite"/>
    </source>
</evidence>
<evidence type="ECO:0000313" key="14">
    <source>
        <dbReference type="Proteomes" id="UP000249056"/>
    </source>
</evidence>
<dbReference type="Proteomes" id="UP000249056">
    <property type="component" value="Unassembled WGS sequence"/>
</dbReference>
<evidence type="ECO:0008006" key="15">
    <source>
        <dbReference type="Google" id="ProtNLM"/>
    </source>
</evidence>
<keyword evidence="14" id="KW-1185">Reference proteome</keyword>
<dbReference type="InterPro" id="IPR011515">
    <property type="entry name" value="Shugoshin_C"/>
</dbReference>
<keyword evidence="5" id="KW-0159">Chromosome partition</keyword>
<keyword evidence="3" id="KW-0158">Chromosome</keyword>
<evidence type="ECO:0000256" key="9">
    <source>
        <dbReference type="SAM" id="Coils"/>
    </source>
</evidence>
<dbReference type="GO" id="GO:0045132">
    <property type="term" value="P:meiotic chromosome segregation"/>
    <property type="evidence" value="ECO:0007669"/>
    <property type="project" value="InterPro"/>
</dbReference>
<dbReference type="GO" id="GO:0051301">
    <property type="term" value="P:cell division"/>
    <property type="evidence" value="ECO:0007669"/>
    <property type="project" value="UniProtKB-KW"/>
</dbReference>
<dbReference type="OrthoDB" id="5394106at2759"/>
<feature type="coiled-coil region" evidence="9">
    <location>
        <begin position="14"/>
        <end position="73"/>
    </location>
</feature>
<evidence type="ECO:0000256" key="7">
    <source>
        <dbReference type="ARBA" id="ARBA00023306"/>
    </source>
</evidence>
<feature type="domain" description="Shugoshin N-terminal coiled-coil" evidence="12">
    <location>
        <begin position="17"/>
        <end position="61"/>
    </location>
</feature>
<feature type="region of interest" description="Disordered" evidence="10">
    <location>
        <begin position="101"/>
        <end position="155"/>
    </location>
</feature>
<evidence type="ECO:0000256" key="2">
    <source>
        <dbReference type="ARBA" id="ARBA00010845"/>
    </source>
</evidence>
<feature type="compositionally biased region" description="Basic and acidic residues" evidence="10">
    <location>
        <begin position="701"/>
        <end position="713"/>
    </location>
</feature>
<proteinExistence type="inferred from homology"/>
<comment type="subcellular location">
    <subcellularLocation>
        <location evidence="1">Chromosome</location>
        <location evidence="1">Centromere</location>
    </subcellularLocation>
</comment>
<evidence type="ECO:0000256" key="6">
    <source>
        <dbReference type="ARBA" id="ARBA00023054"/>
    </source>
</evidence>
<dbReference type="InterPro" id="IPR011516">
    <property type="entry name" value="Shugoshin_N"/>
</dbReference>
<keyword evidence="8" id="KW-0137">Centromere</keyword>
<accession>A0A395IM34</accession>
<organism evidence="13 14">
    <name type="scientific">Monilinia fructigena</name>
    <dbReference type="NCBI Taxonomy" id="38457"/>
    <lineage>
        <taxon>Eukaryota</taxon>
        <taxon>Fungi</taxon>
        <taxon>Dikarya</taxon>
        <taxon>Ascomycota</taxon>
        <taxon>Pezizomycotina</taxon>
        <taxon>Leotiomycetes</taxon>
        <taxon>Helotiales</taxon>
        <taxon>Sclerotiniaceae</taxon>
        <taxon>Monilinia</taxon>
    </lineage>
</organism>
<evidence type="ECO:0000256" key="4">
    <source>
        <dbReference type="ARBA" id="ARBA00022618"/>
    </source>
</evidence>
<feature type="region of interest" description="Disordered" evidence="10">
    <location>
        <begin position="426"/>
        <end position="484"/>
    </location>
</feature>
<feature type="compositionally biased region" description="Polar residues" evidence="10">
    <location>
        <begin position="540"/>
        <end position="552"/>
    </location>
</feature>
<feature type="region of interest" description="Disordered" evidence="10">
    <location>
        <begin position="230"/>
        <end position="400"/>
    </location>
</feature>
<evidence type="ECO:0000256" key="5">
    <source>
        <dbReference type="ARBA" id="ARBA00022829"/>
    </source>
</evidence>
<feature type="region of interest" description="Disordered" evidence="10">
    <location>
        <begin position="620"/>
        <end position="743"/>
    </location>
</feature>